<reference evidence="7" key="1">
    <citation type="submission" date="2020-02" db="EMBL/GenBank/DDBJ databases">
        <authorList>
            <person name="Meier V. D."/>
        </authorList>
    </citation>
    <scope>NUCLEOTIDE SEQUENCE</scope>
    <source>
        <strain evidence="7">AVDCRST_MAG33</strain>
    </source>
</reference>
<protein>
    <recommendedName>
        <fullName evidence="4">sn-glycerol-3-phosphate-binding periplasmic protein UgpB</fullName>
    </recommendedName>
</protein>
<dbReference type="GO" id="GO:0042597">
    <property type="term" value="C:periplasmic space"/>
    <property type="evidence" value="ECO:0007669"/>
    <property type="project" value="UniProtKB-SubCell"/>
</dbReference>
<dbReference type="EMBL" id="CADCWK010000407">
    <property type="protein sequence ID" value="CAA9577442.1"/>
    <property type="molecule type" value="Genomic_DNA"/>
</dbReference>
<dbReference type="AlphaFoldDB" id="A0A6J4VEY9"/>
<accession>A0A6J4VEY9</accession>
<dbReference type="Gene3D" id="3.40.190.10">
    <property type="entry name" value="Periplasmic binding protein-like II"/>
    <property type="match status" value="1"/>
</dbReference>
<comment type="subunit">
    <text evidence="3">The complex is composed of two ATP-binding proteins (UgpC), two transmembrane proteins (UgpA and UgpE) and a solute-binding protein (UgpB).</text>
</comment>
<proteinExistence type="inferred from homology"/>
<dbReference type="PANTHER" id="PTHR43649:SF31">
    <property type="entry name" value="SN-GLYCEROL-3-PHOSPHATE-BINDING PERIPLASMIC PROTEIN UGPB"/>
    <property type="match status" value="1"/>
</dbReference>
<dbReference type="CDD" id="cd13585">
    <property type="entry name" value="PBP2_TMBP_like"/>
    <property type="match status" value="1"/>
</dbReference>
<evidence type="ECO:0000256" key="1">
    <source>
        <dbReference type="ARBA" id="ARBA00004418"/>
    </source>
</evidence>
<comment type="similarity">
    <text evidence="2">Belongs to the bacterial solute-binding protein 1 family.</text>
</comment>
<dbReference type="InterPro" id="IPR050490">
    <property type="entry name" value="Bact_solute-bd_prot1"/>
</dbReference>
<sequence>MTRADDTGTTAGWLDRRTLGKAVLGATALAGGLATAPAVRTEAAQDEVTLTFMHWGSQEEAEVVGNFLRAFEEANPGIRVEQQHVVDENDSYTTRLNTLVASGQLPDVFYCNEALAFPLAEQGVILDLTPYTADFIANRVPGSMYYFAPGQTFGGMSAVETTLLFANRDLFDEAGVALPPVTAETAWTWDQIVETAKLLTQDREGRNATDPEFDAENIQQYGLNFGTAWFVWYALVRSAGGDFTDEAGTTFTLNSPEAVDVFQKLQDLIHVHHVAPTPTAAEGLPATAQQLQTRRVAMTIDGQWNLLDISQAEVPLALGVLPRINEPITCIIGASTAVSAATPNRDQALALYQFSNNPTNVLELITSGLWMPADATWYTDEALITQWVDNDVHPPEYRTAAMEYVLNHSVQGPITIKGYAGIAPRLDAHLDELWLGTKPAQQVLDEAGAEIGPMLTGRYPSA</sequence>
<evidence type="ECO:0000256" key="2">
    <source>
        <dbReference type="ARBA" id="ARBA00008520"/>
    </source>
</evidence>
<evidence type="ECO:0000256" key="6">
    <source>
        <dbReference type="ARBA" id="ARBA00022729"/>
    </source>
</evidence>
<gene>
    <name evidence="7" type="ORF">AVDCRST_MAG33-3215</name>
</gene>
<evidence type="ECO:0000256" key="3">
    <source>
        <dbReference type="ARBA" id="ARBA00011557"/>
    </source>
</evidence>
<comment type="subcellular location">
    <subcellularLocation>
        <location evidence="1">Periplasm</location>
    </subcellularLocation>
</comment>
<evidence type="ECO:0000256" key="4">
    <source>
        <dbReference type="ARBA" id="ARBA00017470"/>
    </source>
</evidence>
<evidence type="ECO:0000256" key="5">
    <source>
        <dbReference type="ARBA" id="ARBA00022448"/>
    </source>
</evidence>
<dbReference type="InterPro" id="IPR006059">
    <property type="entry name" value="SBP"/>
</dbReference>
<organism evidence="7">
    <name type="scientific">uncultured Thermomicrobiales bacterium</name>
    <dbReference type="NCBI Taxonomy" id="1645740"/>
    <lineage>
        <taxon>Bacteria</taxon>
        <taxon>Pseudomonadati</taxon>
        <taxon>Thermomicrobiota</taxon>
        <taxon>Thermomicrobia</taxon>
        <taxon>Thermomicrobiales</taxon>
        <taxon>environmental samples</taxon>
    </lineage>
</organism>
<dbReference type="SUPFAM" id="SSF53850">
    <property type="entry name" value="Periplasmic binding protein-like II"/>
    <property type="match status" value="1"/>
</dbReference>
<keyword evidence="6" id="KW-0732">Signal</keyword>
<name>A0A6J4VEY9_9BACT</name>
<evidence type="ECO:0000313" key="7">
    <source>
        <dbReference type="EMBL" id="CAA9577442.1"/>
    </source>
</evidence>
<dbReference type="PANTHER" id="PTHR43649">
    <property type="entry name" value="ARABINOSE-BINDING PROTEIN-RELATED"/>
    <property type="match status" value="1"/>
</dbReference>
<dbReference type="Pfam" id="PF01547">
    <property type="entry name" value="SBP_bac_1"/>
    <property type="match status" value="1"/>
</dbReference>
<keyword evidence="5" id="KW-0813">Transport</keyword>